<evidence type="ECO:0000313" key="2">
    <source>
        <dbReference type="Proteomes" id="UP000030518"/>
    </source>
</evidence>
<keyword evidence="2" id="KW-1185">Reference proteome</keyword>
<dbReference type="AlphaFoldDB" id="A0A0A2WNL0"/>
<organism evidence="1 2">
    <name type="scientific">Lysobacter dokdonensis DS-58</name>
    <dbReference type="NCBI Taxonomy" id="1300345"/>
    <lineage>
        <taxon>Bacteria</taxon>
        <taxon>Pseudomonadati</taxon>
        <taxon>Pseudomonadota</taxon>
        <taxon>Gammaproteobacteria</taxon>
        <taxon>Lysobacterales</taxon>
        <taxon>Lysobacteraceae</taxon>
        <taxon>Noviluteimonas</taxon>
    </lineage>
</organism>
<reference evidence="1 2" key="1">
    <citation type="submission" date="2014-09" db="EMBL/GenBank/DDBJ databases">
        <title>Genome sequences of Lysobacter dokdonensis DS-58.</title>
        <authorList>
            <person name="Kim J.F."/>
            <person name="Kwak M.-J."/>
        </authorList>
    </citation>
    <scope>NUCLEOTIDE SEQUENCE [LARGE SCALE GENOMIC DNA]</scope>
    <source>
        <strain evidence="1 2">DS-58</strain>
    </source>
</reference>
<dbReference type="STRING" id="1300345.LF41_2387"/>
<dbReference type="PATRIC" id="fig|1300345.3.peg.958"/>
<gene>
    <name evidence="1" type="ORF">LF41_2387</name>
</gene>
<sequence length="56" mass="6409">MTAFNDESLFAWVYALTRVEPGDFATAHPERPEHILARNHACTPPEVWHTNYGVEL</sequence>
<accession>A0A0A2WNL0</accession>
<evidence type="ECO:0000313" key="1">
    <source>
        <dbReference type="EMBL" id="KGQ19880.1"/>
    </source>
</evidence>
<dbReference type="EMBL" id="JRKJ01000005">
    <property type="protein sequence ID" value="KGQ19880.1"/>
    <property type="molecule type" value="Genomic_DNA"/>
</dbReference>
<comment type="caution">
    <text evidence="1">The sequence shown here is derived from an EMBL/GenBank/DDBJ whole genome shotgun (WGS) entry which is preliminary data.</text>
</comment>
<protein>
    <submittedName>
        <fullName evidence="1">Uncharacterized protein</fullName>
    </submittedName>
</protein>
<name>A0A0A2WNL0_9GAMM</name>
<dbReference type="RefSeq" id="WP_161786920.1">
    <property type="nucleotide sequence ID" value="NZ_JRKJ01000005.1"/>
</dbReference>
<dbReference type="Proteomes" id="UP000030518">
    <property type="component" value="Unassembled WGS sequence"/>
</dbReference>
<proteinExistence type="predicted"/>